<organism evidence="3 4">
    <name type="scientific">Ectopseudomonas alcaliphila</name>
    <dbReference type="NCBI Taxonomy" id="101564"/>
    <lineage>
        <taxon>Bacteria</taxon>
        <taxon>Pseudomonadati</taxon>
        <taxon>Pseudomonadota</taxon>
        <taxon>Gammaproteobacteria</taxon>
        <taxon>Pseudomonadales</taxon>
        <taxon>Pseudomonadaceae</taxon>
        <taxon>Ectopseudomonas</taxon>
    </lineage>
</organism>
<dbReference type="EMBL" id="JAWXXP010000001">
    <property type="protein sequence ID" value="MDX5995406.1"/>
    <property type="molecule type" value="Genomic_DNA"/>
</dbReference>
<dbReference type="Proteomes" id="UP001278050">
    <property type="component" value="Unassembled WGS sequence"/>
</dbReference>
<evidence type="ECO:0000313" key="3">
    <source>
        <dbReference type="EMBL" id="SDF22561.1"/>
    </source>
</evidence>
<evidence type="ECO:0000313" key="1">
    <source>
        <dbReference type="EMBL" id="MDX5995406.1"/>
    </source>
</evidence>
<reference evidence="1 5" key="2">
    <citation type="submission" date="2023-11" db="EMBL/GenBank/DDBJ databases">
        <title>MicrobeMod: A computational toolkit for identifying prokaryotic methylation and restriction-modification with nanopore sequencing.</title>
        <authorList>
            <person name="Crits-Christoph A."/>
            <person name="Kang S.C."/>
            <person name="Lee H."/>
            <person name="Ostrov N."/>
        </authorList>
    </citation>
    <scope>NUCLEOTIDE SEQUENCE [LARGE SCALE GENOMIC DNA]</scope>
    <source>
        <strain evidence="1 5">ATCC BAA-571</strain>
    </source>
</reference>
<name>A0A1G7JCA8_9GAMM</name>
<gene>
    <name evidence="3" type="ORF">SAMN05216575_106187</name>
    <name evidence="1" type="ORF">SIM71_25370</name>
    <name evidence="2" type="ORF">SIM71_25600</name>
</gene>
<sequence>MIRPALNPADRKQLRAMANDLVRKPISEPINKVMFNEGKRDAVDIVNACKALLRSPVGRESLIAKLRAASKGRPLSIVKGFDHIITMIETAPH</sequence>
<dbReference type="RefSeq" id="WP_074680609.1">
    <property type="nucleotide sequence ID" value="NZ_CBCSET010000010.1"/>
</dbReference>
<proteinExistence type="predicted"/>
<dbReference type="EMBL" id="JAWXXP010000002">
    <property type="protein sequence ID" value="MDX5995451.1"/>
    <property type="molecule type" value="Genomic_DNA"/>
</dbReference>
<evidence type="ECO:0000313" key="4">
    <source>
        <dbReference type="Proteomes" id="UP000182413"/>
    </source>
</evidence>
<dbReference type="EMBL" id="FNAE01000006">
    <property type="protein sequence ID" value="SDF22561.1"/>
    <property type="molecule type" value="Genomic_DNA"/>
</dbReference>
<evidence type="ECO:0000313" key="2">
    <source>
        <dbReference type="EMBL" id="MDX5995451.1"/>
    </source>
</evidence>
<keyword evidence="5" id="KW-1185">Reference proteome</keyword>
<reference evidence="3 4" key="1">
    <citation type="submission" date="2016-10" db="EMBL/GenBank/DDBJ databases">
        <authorList>
            <person name="de Groot N.N."/>
        </authorList>
    </citation>
    <scope>NUCLEOTIDE SEQUENCE [LARGE SCALE GENOMIC DNA]</scope>
    <source>
        <strain evidence="3 4">JCM 10630</strain>
    </source>
</reference>
<accession>A0A1G7JCA8</accession>
<dbReference type="Proteomes" id="UP000182413">
    <property type="component" value="Unassembled WGS sequence"/>
</dbReference>
<dbReference type="AlphaFoldDB" id="A0A1G7JCA8"/>
<dbReference type="OrthoDB" id="7026233at2"/>
<evidence type="ECO:0000313" key="5">
    <source>
        <dbReference type="Proteomes" id="UP001278050"/>
    </source>
</evidence>
<protein>
    <submittedName>
        <fullName evidence="3">Uncharacterized protein</fullName>
    </submittedName>
</protein>